<sequence>MEVPVVQRFSDLQVDLSSLQYPSLAGVQSIAIAFNFCKWGAVILALVAAFGSIIKRVKILIIRFQREKHSLPSFPLLSELDDDDFCSSDDEGSYSPLSSTPSSEFEEEEDEPSPSASSSFTWRQIDEDFRVRGSGHRFDDQLQNGHVMLRRRRSIGEIFSLSELANSQSVVKLWDSIGFGLGLDFDDADSSSENMFSVYDGKTPVEAVSNSLPPVVVSAGSNGSGNLEIKIWDTRLRCRIPAGIADWGPQLGKIVGVGSSGVQKVYVRDDAGYGVTVGDMRNVNSPLRKVTKSDGDTWWDADAVIVTDEGYGDDPAS</sequence>
<dbReference type="EMBL" id="CM039426">
    <property type="protein sequence ID" value="KAI4357809.1"/>
    <property type="molecule type" value="Genomic_DNA"/>
</dbReference>
<comment type="caution">
    <text evidence="1">The sequence shown here is derived from an EMBL/GenBank/DDBJ whole genome shotgun (WGS) entry which is preliminary data.</text>
</comment>
<organism evidence="1 2">
    <name type="scientific">Bauhinia variegata</name>
    <name type="common">Purple orchid tree</name>
    <name type="synonym">Phanera variegata</name>
    <dbReference type="NCBI Taxonomy" id="167791"/>
    <lineage>
        <taxon>Eukaryota</taxon>
        <taxon>Viridiplantae</taxon>
        <taxon>Streptophyta</taxon>
        <taxon>Embryophyta</taxon>
        <taxon>Tracheophyta</taxon>
        <taxon>Spermatophyta</taxon>
        <taxon>Magnoliopsida</taxon>
        <taxon>eudicotyledons</taxon>
        <taxon>Gunneridae</taxon>
        <taxon>Pentapetalae</taxon>
        <taxon>rosids</taxon>
        <taxon>fabids</taxon>
        <taxon>Fabales</taxon>
        <taxon>Fabaceae</taxon>
        <taxon>Cercidoideae</taxon>
        <taxon>Cercideae</taxon>
        <taxon>Bauhiniinae</taxon>
        <taxon>Bauhinia</taxon>
    </lineage>
</organism>
<evidence type="ECO:0000313" key="2">
    <source>
        <dbReference type="Proteomes" id="UP000828941"/>
    </source>
</evidence>
<keyword evidence="2" id="KW-1185">Reference proteome</keyword>
<accession>A0ACB9Q9P9</accession>
<reference evidence="1 2" key="1">
    <citation type="journal article" date="2022" name="DNA Res.">
        <title>Chromosomal-level genome assembly of the orchid tree Bauhinia variegata (Leguminosae; Cercidoideae) supports the allotetraploid origin hypothesis of Bauhinia.</title>
        <authorList>
            <person name="Zhong Y."/>
            <person name="Chen Y."/>
            <person name="Zheng D."/>
            <person name="Pang J."/>
            <person name="Liu Y."/>
            <person name="Luo S."/>
            <person name="Meng S."/>
            <person name="Qian L."/>
            <person name="Wei D."/>
            <person name="Dai S."/>
            <person name="Zhou R."/>
        </authorList>
    </citation>
    <scope>NUCLEOTIDE SEQUENCE [LARGE SCALE GENOMIC DNA]</scope>
    <source>
        <strain evidence="1">BV-YZ2020</strain>
    </source>
</reference>
<proteinExistence type="predicted"/>
<protein>
    <submittedName>
        <fullName evidence="1">Uncharacterized protein</fullName>
    </submittedName>
</protein>
<dbReference type="Proteomes" id="UP000828941">
    <property type="component" value="Chromosome 1"/>
</dbReference>
<gene>
    <name evidence="1" type="ORF">L6164_001733</name>
</gene>
<name>A0ACB9Q9P9_BAUVA</name>
<evidence type="ECO:0000313" key="1">
    <source>
        <dbReference type="EMBL" id="KAI4357809.1"/>
    </source>
</evidence>